<comment type="caution">
    <text evidence="2">The sequence shown here is derived from an EMBL/GenBank/DDBJ whole genome shotgun (WGS) entry which is preliminary data.</text>
</comment>
<reference evidence="2 3" key="1">
    <citation type="journal article" date="2023" name="Sci. Data">
        <title>Genome assembly of the Korean intertidal mud-creeper Batillaria attramentaria.</title>
        <authorList>
            <person name="Patra A.K."/>
            <person name="Ho P.T."/>
            <person name="Jun S."/>
            <person name="Lee S.J."/>
            <person name="Kim Y."/>
            <person name="Won Y.J."/>
        </authorList>
    </citation>
    <scope>NUCLEOTIDE SEQUENCE [LARGE SCALE GENOMIC DNA]</scope>
    <source>
        <strain evidence="2">Wonlab-2016</strain>
    </source>
</reference>
<sequence>MPRKRVLFLALRCLQLPGKAGSLGGLTFTPRREGGLTLFQTGAGGLANGKCSIAGLTPGCTDRSVCGLIIKLMGLKPAPN</sequence>
<dbReference type="AlphaFoldDB" id="A0ABD0JQ02"/>
<accession>A0ABD0JQ02</accession>
<feature type="signal peptide" evidence="1">
    <location>
        <begin position="1"/>
        <end position="22"/>
    </location>
</feature>
<name>A0ABD0JQ02_9CAEN</name>
<evidence type="ECO:0000256" key="1">
    <source>
        <dbReference type="SAM" id="SignalP"/>
    </source>
</evidence>
<feature type="chain" id="PRO_5044866719" evidence="1">
    <location>
        <begin position="23"/>
        <end position="80"/>
    </location>
</feature>
<protein>
    <submittedName>
        <fullName evidence="2">Uncharacterized protein</fullName>
    </submittedName>
</protein>
<keyword evidence="3" id="KW-1185">Reference proteome</keyword>
<evidence type="ECO:0000313" key="3">
    <source>
        <dbReference type="Proteomes" id="UP001519460"/>
    </source>
</evidence>
<organism evidence="2 3">
    <name type="scientific">Batillaria attramentaria</name>
    <dbReference type="NCBI Taxonomy" id="370345"/>
    <lineage>
        <taxon>Eukaryota</taxon>
        <taxon>Metazoa</taxon>
        <taxon>Spiralia</taxon>
        <taxon>Lophotrochozoa</taxon>
        <taxon>Mollusca</taxon>
        <taxon>Gastropoda</taxon>
        <taxon>Caenogastropoda</taxon>
        <taxon>Sorbeoconcha</taxon>
        <taxon>Cerithioidea</taxon>
        <taxon>Batillariidae</taxon>
        <taxon>Batillaria</taxon>
    </lineage>
</organism>
<evidence type="ECO:0000313" key="2">
    <source>
        <dbReference type="EMBL" id="KAK7476913.1"/>
    </source>
</evidence>
<dbReference type="EMBL" id="JACVVK020000362">
    <property type="protein sequence ID" value="KAK7476913.1"/>
    <property type="molecule type" value="Genomic_DNA"/>
</dbReference>
<keyword evidence="1" id="KW-0732">Signal</keyword>
<proteinExistence type="predicted"/>
<dbReference type="Proteomes" id="UP001519460">
    <property type="component" value="Unassembled WGS sequence"/>
</dbReference>
<gene>
    <name evidence="2" type="ORF">BaRGS_00031852</name>
</gene>